<dbReference type="Proteomes" id="UP000371041">
    <property type="component" value="Chromosome"/>
</dbReference>
<dbReference type="EMBL" id="CP045929">
    <property type="protein sequence ID" value="QGK68768.1"/>
    <property type="molecule type" value="Genomic_DNA"/>
</dbReference>
<sequence length="139" mass="15078">MTPYVALDRLRSSVETGAVAELGTRHGLDLLMVHGSVLDPEPLRAAADLDVAFRHRVDASRDVVGLVDELMELTGFDRIDPLDLRSAGVVAQARALGPDSLVLYEATPGTFATAQMAAITIEMDTRHLRRLDLELMAGR</sequence>
<evidence type="ECO:0000313" key="1">
    <source>
        <dbReference type="EMBL" id="QGK68768.1"/>
    </source>
</evidence>
<dbReference type="KEGG" id="sace:GIY23_03680"/>
<dbReference type="AlphaFoldDB" id="A0A5Q3Q2F5"/>
<name>A0A5Q3Q2F5_9PSEU</name>
<dbReference type="RefSeq" id="WP_154075371.1">
    <property type="nucleotide sequence ID" value="NZ_CP045929.1"/>
</dbReference>
<evidence type="ECO:0008006" key="3">
    <source>
        <dbReference type="Google" id="ProtNLM"/>
    </source>
</evidence>
<proteinExistence type="predicted"/>
<keyword evidence="2" id="KW-1185">Reference proteome</keyword>
<gene>
    <name evidence="1" type="ORF">GIY23_03680</name>
</gene>
<accession>A0A5Q3Q2F5</accession>
<reference evidence="2" key="1">
    <citation type="submission" date="2019-11" db="EMBL/GenBank/DDBJ databases">
        <title>The complete genome sequence of Saccharopolyspora sp. E2A.</title>
        <authorList>
            <person name="Zhang G."/>
        </authorList>
    </citation>
    <scope>NUCLEOTIDE SEQUENCE [LARGE SCALE GENOMIC DNA]</scope>
    <source>
        <strain evidence="2">E2A</strain>
    </source>
</reference>
<evidence type="ECO:0000313" key="2">
    <source>
        <dbReference type="Proteomes" id="UP000371041"/>
    </source>
</evidence>
<organism evidence="1 2">
    <name type="scientific">Allosaccharopolyspora coralli</name>
    <dbReference type="NCBI Taxonomy" id="2665642"/>
    <lineage>
        <taxon>Bacteria</taxon>
        <taxon>Bacillati</taxon>
        <taxon>Actinomycetota</taxon>
        <taxon>Actinomycetes</taxon>
        <taxon>Pseudonocardiales</taxon>
        <taxon>Pseudonocardiaceae</taxon>
        <taxon>Allosaccharopolyspora</taxon>
    </lineage>
</organism>
<protein>
    <recommendedName>
        <fullName evidence="3">Nucleotidyltransferase domain-containing protein</fullName>
    </recommendedName>
</protein>